<evidence type="ECO:0000256" key="2">
    <source>
        <dbReference type="ARBA" id="ARBA00009997"/>
    </source>
</evidence>
<evidence type="ECO:0000256" key="7">
    <source>
        <dbReference type="ARBA" id="ARBA00033711"/>
    </source>
</evidence>
<evidence type="ECO:0000313" key="9">
    <source>
        <dbReference type="Proteomes" id="UP001224122"/>
    </source>
</evidence>
<reference evidence="8 9" key="1">
    <citation type="submission" date="2023-07" db="EMBL/GenBank/DDBJ databases">
        <title>Genomic Encyclopedia of Type Strains, Phase IV (KMG-IV): sequencing the most valuable type-strain genomes for metagenomic binning, comparative biology and taxonomic classification.</title>
        <authorList>
            <person name="Goeker M."/>
        </authorList>
    </citation>
    <scope>NUCLEOTIDE SEQUENCE [LARGE SCALE GENOMIC DNA]</scope>
    <source>
        <strain evidence="8 9">DSM 27594</strain>
    </source>
</reference>
<comment type="cofactor">
    <cofactor evidence="1">
        <name>Mg(2+)</name>
        <dbReference type="ChEBI" id="CHEBI:18420"/>
    </cofactor>
</comment>
<dbReference type="PANTHER" id="PTHR37311:SF1">
    <property type="entry name" value="2-PHOSPHOSULFOLACTATE PHOSPHATASE-RELATED"/>
    <property type="match status" value="1"/>
</dbReference>
<protein>
    <recommendedName>
        <fullName evidence="4">Probable 2-phosphosulfolactate phosphatase</fullName>
        <ecNumber evidence="3">3.1.3.71</ecNumber>
    </recommendedName>
</protein>
<accession>A0ABT9XW30</accession>
<keyword evidence="6" id="KW-0460">Magnesium</keyword>
<evidence type="ECO:0000256" key="6">
    <source>
        <dbReference type="ARBA" id="ARBA00022842"/>
    </source>
</evidence>
<organism evidence="8 9">
    <name type="scientific">Neobacillus ginsengisoli</name>
    <dbReference type="NCBI Taxonomy" id="904295"/>
    <lineage>
        <taxon>Bacteria</taxon>
        <taxon>Bacillati</taxon>
        <taxon>Bacillota</taxon>
        <taxon>Bacilli</taxon>
        <taxon>Bacillales</taxon>
        <taxon>Bacillaceae</taxon>
        <taxon>Neobacillus</taxon>
    </lineage>
</organism>
<gene>
    <name evidence="8" type="ORF">J2S10_002901</name>
</gene>
<dbReference type="SUPFAM" id="SSF142823">
    <property type="entry name" value="ComB-like"/>
    <property type="match status" value="1"/>
</dbReference>
<keyword evidence="9" id="KW-1185">Reference proteome</keyword>
<dbReference type="InterPro" id="IPR036702">
    <property type="entry name" value="ComB-like_sf"/>
</dbReference>
<evidence type="ECO:0000256" key="1">
    <source>
        <dbReference type="ARBA" id="ARBA00001946"/>
    </source>
</evidence>
<comment type="caution">
    <text evidence="8">The sequence shown here is derived from an EMBL/GenBank/DDBJ whole genome shotgun (WGS) entry which is preliminary data.</text>
</comment>
<dbReference type="Proteomes" id="UP001224122">
    <property type="component" value="Unassembled WGS sequence"/>
</dbReference>
<proteinExistence type="inferred from homology"/>
<dbReference type="EC" id="3.1.3.71" evidence="3"/>
<evidence type="ECO:0000313" key="8">
    <source>
        <dbReference type="EMBL" id="MDQ0199719.1"/>
    </source>
</evidence>
<keyword evidence="5 8" id="KW-0378">Hydrolase</keyword>
<comment type="similarity">
    <text evidence="2">Belongs to the ComB family.</text>
</comment>
<dbReference type="GO" id="GO:0050532">
    <property type="term" value="F:2-phosphosulfolactate phosphatase activity"/>
    <property type="evidence" value="ECO:0007669"/>
    <property type="project" value="UniProtKB-EC"/>
</dbReference>
<sequence>MNEMKFEVAFMPKEIKTTQLQVCVLVDVLRATSAIVTMFEKGCTEIVLTDDEEKTINERIDYVHDGTLVCAEDHDGKISPHAQLSPSLSSIRSVGITGKRVVMRTTNGTLAGLTLWNSGIKEILIGSLHNAKAVMEKAVSKAKELNGSVTIVCAGRENGQIAALDDAYCAGVLLRYGEKAAKAQNLVPLLKDSAKISHHLLSVYSNTLLAFEDSGSGETMRRINCREDIKLSTEENISRCVPEIYFSKEDGLKVKNSNEVISK</sequence>
<dbReference type="InterPro" id="IPR005238">
    <property type="entry name" value="ComB-like"/>
</dbReference>
<evidence type="ECO:0000256" key="4">
    <source>
        <dbReference type="ARBA" id="ARBA00021948"/>
    </source>
</evidence>
<dbReference type="Pfam" id="PF04029">
    <property type="entry name" value="2-ph_phosp"/>
    <property type="match status" value="1"/>
</dbReference>
<dbReference type="EMBL" id="JAUSTW010000004">
    <property type="protein sequence ID" value="MDQ0199719.1"/>
    <property type="molecule type" value="Genomic_DNA"/>
</dbReference>
<dbReference type="RefSeq" id="WP_307408901.1">
    <property type="nucleotide sequence ID" value="NZ_JAUSTW010000004.1"/>
</dbReference>
<dbReference type="Gene3D" id="3.90.1560.10">
    <property type="entry name" value="ComB-like"/>
    <property type="match status" value="1"/>
</dbReference>
<name>A0ABT9XW30_9BACI</name>
<dbReference type="PANTHER" id="PTHR37311">
    <property type="entry name" value="2-PHOSPHOSULFOLACTATE PHOSPHATASE-RELATED"/>
    <property type="match status" value="1"/>
</dbReference>
<comment type="catalytic activity">
    <reaction evidence="7">
        <text>(2R)-O-phospho-3-sulfolactate + H2O = (2R)-3-sulfolactate + phosphate</text>
        <dbReference type="Rhea" id="RHEA:23416"/>
        <dbReference type="ChEBI" id="CHEBI:15377"/>
        <dbReference type="ChEBI" id="CHEBI:15597"/>
        <dbReference type="ChEBI" id="CHEBI:43474"/>
        <dbReference type="ChEBI" id="CHEBI:58738"/>
        <dbReference type="EC" id="3.1.3.71"/>
    </reaction>
</comment>
<evidence type="ECO:0000256" key="5">
    <source>
        <dbReference type="ARBA" id="ARBA00022801"/>
    </source>
</evidence>
<evidence type="ECO:0000256" key="3">
    <source>
        <dbReference type="ARBA" id="ARBA00012953"/>
    </source>
</evidence>